<feature type="transmembrane region" description="Helical" evidence="1">
    <location>
        <begin position="20"/>
        <end position="53"/>
    </location>
</feature>
<organism evidence="2">
    <name type="scientific">Acidithiobacillus sulfuriphilus</name>
    <dbReference type="NCBI Taxonomy" id="1867749"/>
    <lineage>
        <taxon>Bacteria</taxon>
        <taxon>Pseudomonadati</taxon>
        <taxon>Pseudomonadota</taxon>
        <taxon>Acidithiobacillia</taxon>
        <taxon>Acidithiobacillales</taxon>
        <taxon>Acidithiobacillaceae</taxon>
        <taxon>Acidithiobacillus</taxon>
    </lineage>
</organism>
<dbReference type="OrthoDB" id="5298569at2"/>
<evidence type="ECO:0000313" key="2">
    <source>
        <dbReference type="EMBL" id="RNF59544.1"/>
    </source>
</evidence>
<sequence>MHAYRSRWQLGSWWARLLATLVSMILVIGLLFFSIFVFLALAVMAVAAGILLWWQRRKLQKRGGSGVIVAEYREIRHRQPPPGDGR</sequence>
<protein>
    <submittedName>
        <fullName evidence="2">Uncharacterized protein</fullName>
    </submittedName>
</protein>
<accession>A0A3M8QXA2</accession>
<name>A0A3M8QXA2_9PROT</name>
<gene>
    <name evidence="2" type="ORF">EC580_11050</name>
</gene>
<comment type="caution">
    <text evidence="2">The sequence shown here is derived from an EMBL/GenBank/DDBJ whole genome shotgun (WGS) entry which is preliminary data.</text>
</comment>
<keyword evidence="1" id="KW-0812">Transmembrane</keyword>
<reference evidence="2" key="1">
    <citation type="submission" date="2018-10" db="EMBL/GenBank/DDBJ databases">
        <title>Acidithiobacillus sulfuriphilus sp. nov.: an extremely acidophilic sulfur-oxidizing chemolithotroph isolated from a neutral pH environment.</title>
        <authorList>
            <person name="Falagan C."/>
            <person name="Moya-Beltran A."/>
            <person name="Quatrini R."/>
            <person name="Johnson D.B."/>
        </authorList>
    </citation>
    <scope>NUCLEOTIDE SEQUENCE [LARGE SCALE GENOMIC DNA]</scope>
    <source>
        <strain evidence="2">CJ-2</strain>
    </source>
</reference>
<keyword evidence="1" id="KW-1133">Transmembrane helix</keyword>
<keyword evidence="1" id="KW-0472">Membrane</keyword>
<proteinExistence type="predicted"/>
<dbReference type="AlphaFoldDB" id="A0A3M8QXA2"/>
<dbReference type="EMBL" id="RIZI01000184">
    <property type="protein sequence ID" value="RNF59544.1"/>
    <property type="molecule type" value="Genomic_DNA"/>
</dbReference>
<evidence type="ECO:0000256" key="1">
    <source>
        <dbReference type="SAM" id="Phobius"/>
    </source>
</evidence>